<dbReference type="AlphaFoldDB" id="A0A853IY44"/>
<accession>A0A853IY44</accession>
<dbReference type="Gene3D" id="1.10.357.10">
    <property type="entry name" value="Tetracycline Repressor, domain 2"/>
    <property type="match status" value="1"/>
</dbReference>
<dbReference type="PRINTS" id="PR00455">
    <property type="entry name" value="HTHTETR"/>
</dbReference>
<dbReference type="Pfam" id="PF08361">
    <property type="entry name" value="TetR_C_2"/>
    <property type="match status" value="1"/>
</dbReference>
<keyword evidence="3 5" id="KW-0238">DNA-binding</keyword>
<name>A0A853IY44_9BURK</name>
<dbReference type="Pfam" id="PF00440">
    <property type="entry name" value="TetR_N"/>
    <property type="match status" value="1"/>
</dbReference>
<dbReference type="Proteomes" id="UP000589716">
    <property type="component" value="Unassembled WGS sequence"/>
</dbReference>
<protein>
    <submittedName>
        <fullName evidence="7">TetR family transcriptional regulator</fullName>
    </submittedName>
</protein>
<dbReference type="SUPFAM" id="SSF46689">
    <property type="entry name" value="Homeodomain-like"/>
    <property type="match status" value="1"/>
</dbReference>
<dbReference type="PANTHER" id="PTHR30055">
    <property type="entry name" value="HTH-TYPE TRANSCRIPTIONAL REGULATOR RUTR"/>
    <property type="match status" value="1"/>
</dbReference>
<gene>
    <name evidence="7" type="ORF">H0I39_11445</name>
</gene>
<dbReference type="SUPFAM" id="SSF48498">
    <property type="entry name" value="Tetracyclin repressor-like, C-terminal domain"/>
    <property type="match status" value="1"/>
</dbReference>
<dbReference type="InterPro" id="IPR013572">
    <property type="entry name" value="Tscrpt_reg_MAATS_C"/>
</dbReference>
<dbReference type="FunFam" id="1.10.10.60:FF:000141">
    <property type="entry name" value="TetR family transcriptional regulator"/>
    <property type="match status" value="1"/>
</dbReference>
<reference evidence="7 8" key="1">
    <citation type="submission" date="2020-07" db="EMBL/GenBank/DDBJ databases">
        <authorList>
            <person name="Maaloum M."/>
        </authorList>
    </citation>
    <scope>NUCLEOTIDE SEQUENCE [LARGE SCALE GENOMIC DNA]</scope>
    <source>
        <strain evidence="7 8">GCS-AN-3</strain>
    </source>
</reference>
<feature type="domain" description="HTH tetR-type" evidence="6">
    <location>
        <begin position="10"/>
        <end position="70"/>
    </location>
</feature>
<dbReference type="GO" id="GO:0003700">
    <property type="term" value="F:DNA-binding transcription factor activity"/>
    <property type="evidence" value="ECO:0007669"/>
    <property type="project" value="TreeGrafter"/>
</dbReference>
<dbReference type="InterPro" id="IPR023772">
    <property type="entry name" value="DNA-bd_HTH_TetR-type_CS"/>
</dbReference>
<organism evidence="7 8">
    <name type="scientific">Ottowia beijingensis</name>
    <dbReference type="NCBI Taxonomy" id="1207057"/>
    <lineage>
        <taxon>Bacteria</taxon>
        <taxon>Pseudomonadati</taxon>
        <taxon>Pseudomonadota</taxon>
        <taxon>Betaproteobacteria</taxon>
        <taxon>Burkholderiales</taxon>
        <taxon>Comamonadaceae</taxon>
        <taxon>Ottowia</taxon>
    </lineage>
</organism>
<dbReference type="PANTHER" id="PTHR30055:SF240">
    <property type="entry name" value="HTH-TYPE TRANSCRIPTIONAL REGULATOR ACRR"/>
    <property type="match status" value="1"/>
</dbReference>
<evidence type="ECO:0000313" key="8">
    <source>
        <dbReference type="Proteomes" id="UP000589716"/>
    </source>
</evidence>
<dbReference type="InterPro" id="IPR009057">
    <property type="entry name" value="Homeodomain-like_sf"/>
</dbReference>
<evidence type="ECO:0000259" key="6">
    <source>
        <dbReference type="PROSITE" id="PS50977"/>
    </source>
</evidence>
<dbReference type="RefSeq" id="WP_180550558.1">
    <property type="nucleotide sequence ID" value="NZ_JACCKX010000001.1"/>
</dbReference>
<sequence length="219" mass="24509">MARRTKEDALATREALLDAAELVFEQRGVSRTSLSDIAKAAGVTRGAVYWHFKDKADLFNAMMERVTLPLESELAGLAEAPGDPIDVLVMQLLRSVGQIANDARTQRVLNIAVMMVEHVEDLWPVRDRHVQIDRANVERVCQVFTRSSALRHQPLPANAEQLAEGFHAMVRGLVYSWLLQRSFDLEATASIAIDAYLAGIGLPRQLLLAPRRRCWRNQG</sequence>
<keyword evidence="1" id="KW-0678">Repressor</keyword>
<evidence type="ECO:0000256" key="1">
    <source>
        <dbReference type="ARBA" id="ARBA00022491"/>
    </source>
</evidence>
<dbReference type="InterPro" id="IPR036271">
    <property type="entry name" value="Tet_transcr_reg_TetR-rel_C_sf"/>
</dbReference>
<dbReference type="PROSITE" id="PS50977">
    <property type="entry name" value="HTH_TETR_2"/>
    <property type="match status" value="1"/>
</dbReference>
<evidence type="ECO:0000313" key="7">
    <source>
        <dbReference type="EMBL" id="NZA02208.1"/>
    </source>
</evidence>
<keyword evidence="2" id="KW-0805">Transcription regulation</keyword>
<dbReference type="GO" id="GO:0000976">
    <property type="term" value="F:transcription cis-regulatory region binding"/>
    <property type="evidence" value="ECO:0007669"/>
    <property type="project" value="TreeGrafter"/>
</dbReference>
<evidence type="ECO:0000256" key="2">
    <source>
        <dbReference type="ARBA" id="ARBA00023015"/>
    </source>
</evidence>
<evidence type="ECO:0000256" key="4">
    <source>
        <dbReference type="ARBA" id="ARBA00023163"/>
    </source>
</evidence>
<proteinExistence type="predicted"/>
<evidence type="ECO:0000256" key="3">
    <source>
        <dbReference type="ARBA" id="ARBA00023125"/>
    </source>
</evidence>
<keyword evidence="4" id="KW-0804">Transcription</keyword>
<evidence type="ECO:0000256" key="5">
    <source>
        <dbReference type="PROSITE-ProRule" id="PRU00335"/>
    </source>
</evidence>
<dbReference type="EMBL" id="JACCKX010000001">
    <property type="protein sequence ID" value="NZA02208.1"/>
    <property type="molecule type" value="Genomic_DNA"/>
</dbReference>
<dbReference type="InterPro" id="IPR050109">
    <property type="entry name" value="HTH-type_TetR-like_transc_reg"/>
</dbReference>
<comment type="caution">
    <text evidence="7">The sequence shown here is derived from an EMBL/GenBank/DDBJ whole genome shotgun (WGS) entry which is preliminary data.</text>
</comment>
<dbReference type="PROSITE" id="PS01081">
    <property type="entry name" value="HTH_TETR_1"/>
    <property type="match status" value="1"/>
</dbReference>
<feature type="DNA-binding region" description="H-T-H motif" evidence="5">
    <location>
        <begin position="33"/>
        <end position="52"/>
    </location>
</feature>
<dbReference type="InterPro" id="IPR001647">
    <property type="entry name" value="HTH_TetR"/>
</dbReference>
<keyword evidence="8" id="KW-1185">Reference proteome</keyword>